<dbReference type="PROSITE" id="PS50126">
    <property type="entry name" value="S1"/>
    <property type="match status" value="1"/>
</dbReference>
<dbReference type="Pfam" id="PF00575">
    <property type="entry name" value="S1"/>
    <property type="match status" value="1"/>
</dbReference>
<dbReference type="InterPro" id="IPR041692">
    <property type="entry name" value="HHH_9"/>
</dbReference>
<dbReference type="EMBL" id="CP046072">
    <property type="protein sequence ID" value="QSZ40762.1"/>
    <property type="molecule type" value="Genomic_DNA"/>
</dbReference>
<dbReference type="PANTHER" id="PTHR10724:SF10">
    <property type="entry name" value="S1 RNA-BINDING DOMAIN-CONTAINING PROTEIN 1"/>
    <property type="match status" value="1"/>
</dbReference>
<dbReference type="Gene3D" id="1.10.10.650">
    <property type="entry name" value="RuvA domain 2-like"/>
    <property type="match status" value="1"/>
</dbReference>
<gene>
    <name evidence="3" type="ORF">GJV85_01055</name>
</gene>
<sequence length="701" mass="78026">MTNLIELLHNKTQLKNEHIKNILKLLEDGSTIPFIARYRKEMTGGADDETLRAFETIYESAQKLLSRKEDVSRLIEERATLSDALKKAIEKVQTLQELEDIYRPYKEKKNTRATTAIDNGLKGLANTLQSAKLTEHEFKTEAKKFLNAKVSSIKEAIKGTQDILAERYAENPREREGIRNSMLRQGSIETKKTKTFNENGVFKNLAGKSEKVAYIPSHRYLAIMRGVSEKELSVKITIDVERIHENIRTYKLPKNASSSKELLFDAYKDGLKRLLLPSIEREVQSIIKEKADLAAIGVFGKNLNQLLMTPPVTSRVLLAVDPAFVSGCKLAVIDENGNYLESAVIYPTAPKNDYANASKKILELNKKYHIDGVAIGNGTASRETQEFFAKINKEENVKLNYTVVSEAGASVYSASALAQEEYPQLDVTIRGAISIAQRLRDPLATLVKIDPKSLGIGQYQHDVNQKLLEKKLDDVTCDLVNRVGVDINSASISLLSHVAGIGKKIAKNITDYRDINGNFTTKSELLKVKGLGKKAYEQAAGFIRIKNGKNSFDNSGIHPESYEIAKKLDGLELKKIDILSKSKELGIGEQTLQDIINELLKPGFDPRKELPSIPFKDSVTDIKMLKEGSFVSGVVRNITDFGAFVDIGLKNDGMIHISKMSHKRVSHPLEVLSLNQYLPQIEVISVDNEKGKVGLSLNEGS</sequence>
<dbReference type="FunFam" id="3.30.420.140:FF:000001">
    <property type="entry name" value="RNA-binding transcriptional accessory protein"/>
    <property type="match status" value="1"/>
</dbReference>
<dbReference type="PANTHER" id="PTHR10724">
    <property type="entry name" value="30S RIBOSOMAL PROTEIN S1"/>
    <property type="match status" value="1"/>
</dbReference>
<keyword evidence="1" id="KW-0175">Coiled coil</keyword>
<evidence type="ECO:0000256" key="1">
    <source>
        <dbReference type="SAM" id="Coils"/>
    </source>
</evidence>
<dbReference type="SMART" id="SM00316">
    <property type="entry name" value="S1"/>
    <property type="match status" value="1"/>
</dbReference>
<dbReference type="Proteomes" id="UP000671852">
    <property type="component" value="Chromosome"/>
</dbReference>
<dbReference type="InterPro" id="IPR003029">
    <property type="entry name" value="S1_domain"/>
</dbReference>
<dbReference type="SUPFAM" id="SSF158832">
    <property type="entry name" value="Tex N-terminal region-like"/>
    <property type="match status" value="1"/>
</dbReference>
<dbReference type="InterPro" id="IPR044146">
    <property type="entry name" value="S1_Tex"/>
</dbReference>
<dbReference type="InterPro" id="IPR006641">
    <property type="entry name" value="YqgF/RNaseH-like_dom"/>
</dbReference>
<protein>
    <submittedName>
        <fullName evidence="3">S1 RNA-binding domain-containing protein</fullName>
    </submittedName>
</protein>
<proteinExistence type="predicted"/>
<dbReference type="Gene3D" id="2.40.50.140">
    <property type="entry name" value="Nucleic acid-binding proteins"/>
    <property type="match status" value="1"/>
</dbReference>
<dbReference type="InterPro" id="IPR012340">
    <property type="entry name" value="NA-bd_OB-fold"/>
</dbReference>
<evidence type="ECO:0000259" key="2">
    <source>
        <dbReference type="PROSITE" id="PS50126"/>
    </source>
</evidence>
<dbReference type="Pfam" id="PF16921">
    <property type="entry name" value="Tex_YqgF"/>
    <property type="match status" value="1"/>
</dbReference>
<dbReference type="RefSeq" id="WP_207562042.1">
    <property type="nucleotide sequence ID" value="NZ_CP046072.1"/>
</dbReference>
<dbReference type="SMART" id="SM00732">
    <property type="entry name" value="YqgFc"/>
    <property type="match status" value="1"/>
</dbReference>
<dbReference type="GO" id="GO:0006412">
    <property type="term" value="P:translation"/>
    <property type="evidence" value="ECO:0007669"/>
    <property type="project" value="TreeGrafter"/>
</dbReference>
<dbReference type="InterPro" id="IPR032639">
    <property type="entry name" value="Tex_YqgF"/>
</dbReference>
<dbReference type="Pfam" id="PF09371">
    <property type="entry name" value="Tex_N"/>
    <property type="match status" value="1"/>
</dbReference>
<dbReference type="Gene3D" id="1.10.3500.10">
    <property type="entry name" value="Tex N-terminal region-like"/>
    <property type="match status" value="1"/>
</dbReference>
<dbReference type="Pfam" id="PF12836">
    <property type="entry name" value="HHH_3"/>
    <property type="match status" value="1"/>
</dbReference>
<dbReference type="FunFam" id="2.40.50.140:FF:000051">
    <property type="entry name" value="RNA-binding transcriptional accessory protein"/>
    <property type="match status" value="1"/>
</dbReference>
<dbReference type="SUPFAM" id="SSF53098">
    <property type="entry name" value="Ribonuclease H-like"/>
    <property type="match status" value="1"/>
</dbReference>
<reference evidence="3" key="1">
    <citation type="submission" date="2019-11" db="EMBL/GenBank/DDBJ databases">
        <authorList>
            <person name="Kojima H."/>
        </authorList>
    </citation>
    <scope>NUCLEOTIDE SEQUENCE</scope>
    <source>
        <strain evidence="3">H1576</strain>
    </source>
</reference>
<dbReference type="InterPro" id="IPR012337">
    <property type="entry name" value="RNaseH-like_sf"/>
</dbReference>
<name>A0A975GBS5_9BACT</name>
<dbReference type="GO" id="GO:0005737">
    <property type="term" value="C:cytoplasm"/>
    <property type="evidence" value="ECO:0007669"/>
    <property type="project" value="UniProtKB-ARBA"/>
</dbReference>
<dbReference type="InterPro" id="IPR055179">
    <property type="entry name" value="Tex-like_central_region"/>
</dbReference>
<dbReference type="SUPFAM" id="SSF47781">
    <property type="entry name" value="RuvA domain 2-like"/>
    <property type="match status" value="2"/>
</dbReference>
<evidence type="ECO:0000313" key="3">
    <source>
        <dbReference type="EMBL" id="QSZ40762.1"/>
    </source>
</evidence>
<dbReference type="SUPFAM" id="SSF50249">
    <property type="entry name" value="Nucleic acid-binding proteins"/>
    <property type="match status" value="1"/>
</dbReference>
<dbReference type="InterPro" id="IPR018974">
    <property type="entry name" value="Tex-like_N"/>
</dbReference>
<evidence type="ECO:0000313" key="4">
    <source>
        <dbReference type="Proteomes" id="UP000671852"/>
    </source>
</evidence>
<dbReference type="Pfam" id="PF17674">
    <property type="entry name" value="HHH_9"/>
    <property type="match status" value="1"/>
</dbReference>
<feature type="domain" description="S1 motif" evidence="2">
    <location>
        <begin position="628"/>
        <end position="698"/>
    </location>
</feature>
<dbReference type="InterPro" id="IPR050437">
    <property type="entry name" value="Ribos_protein_bS1-like"/>
</dbReference>
<dbReference type="GO" id="GO:0006139">
    <property type="term" value="P:nucleobase-containing compound metabolic process"/>
    <property type="evidence" value="ECO:0007669"/>
    <property type="project" value="InterPro"/>
</dbReference>
<dbReference type="AlphaFoldDB" id="A0A975GBS5"/>
<dbReference type="KEGG" id="saqt:GJV85_01055"/>
<dbReference type="GO" id="GO:0003735">
    <property type="term" value="F:structural constituent of ribosome"/>
    <property type="evidence" value="ECO:0007669"/>
    <property type="project" value="TreeGrafter"/>
</dbReference>
<feature type="coiled-coil region" evidence="1">
    <location>
        <begin position="71"/>
        <end position="98"/>
    </location>
</feature>
<accession>A0A975GBS5</accession>
<dbReference type="InterPro" id="IPR023319">
    <property type="entry name" value="Tex-like_HTH_dom_sf"/>
</dbReference>
<organism evidence="3 4">
    <name type="scientific">Sulfurimonas aquatica</name>
    <dbReference type="NCBI Taxonomy" id="2672570"/>
    <lineage>
        <taxon>Bacteria</taxon>
        <taxon>Pseudomonadati</taxon>
        <taxon>Campylobacterota</taxon>
        <taxon>Epsilonproteobacteria</taxon>
        <taxon>Campylobacterales</taxon>
        <taxon>Sulfurimonadaceae</taxon>
        <taxon>Sulfurimonas</taxon>
    </lineage>
</organism>
<dbReference type="FunFam" id="1.10.10.650:FF:000001">
    <property type="entry name" value="S1 RNA-binding domain 1"/>
    <property type="match status" value="1"/>
</dbReference>
<dbReference type="Gene3D" id="1.10.150.310">
    <property type="entry name" value="Tex RuvX-like domain-like"/>
    <property type="match status" value="1"/>
</dbReference>
<dbReference type="Pfam" id="PF22706">
    <property type="entry name" value="Tex_central_region"/>
    <property type="match status" value="1"/>
</dbReference>
<reference evidence="3" key="2">
    <citation type="submission" date="2021-04" db="EMBL/GenBank/DDBJ databases">
        <title>Isolation and characterization of a novel species of the genus Sulfurimonas.</title>
        <authorList>
            <person name="Fukui M."/>
        </authorList>
    </citation>
    <scope>NUCLEOTIDE SEQUENCE</scope>
    <source>
        <strain evidence="3">H1576</strain>
    </source>
</reference>
<dbReference type="InterPro" id="IPR010994">
    <property type="entry name" value="RuvA_2-like"/>
</dbReference>
<dbReference type="Gene3D" id="3.30.420.140">
    <property type="entry name" value="YqgF/RNase H-like domain"/>
    <property type="match status" value="1"/>
</dbReference>
<dbReference type="GO" id="GO:0003729">
    <property type="term" value="F:mRNA binding"/>
    <property type="evidence" value="ECO:0007669"/>
    <property type="project" value="TreeGrafter"/>
</dbReference>
<keyword evidence="4" id="KW-1185">Reference proteome</keyword>
<dbReference type="InterPro" id="IPR023323">
    <property type="entry name" value="Tex-like_dom_sf"/>
</dbReference>
<dbReference type="CDD" id="cd05685">
    <property type="entry name" value="S1_Tex"/>
    <property type="match status" value="1"/>
</dbReference>
<dbReference type="InterPro" id="IPR037027">
    <property type="entry name" value="YqgF/RNaseH-like_dom_sf"/>
</dbReference>